<evidence type="ECO:0000313" key="2">
    <source>
        <dbReference type="Proteomes" id="UP000095287"/>
    </source>
</evidence>
<keyword evidence="2" id="KW-1185">Reference proteome</keyword>
<dbReference type="AlphaFoldDB" id="A0A1I7YHY4"/>
<proteinExistence type="predicted"/>
<keyword evidence="1" id="KW-1133">Transmembrane helix</keyword>
<organism evidence="2 3">
    <name type="scientific">Steinernema glaseri</name>
    <dbReference type="NCBI Taxonomy" id="37863"/>
    <lineage>
        <taxon>Eukaryota</taxon>
        <taxon>Metazoa</taxon>
        <taxon>Ecdysozoa</taxon>
        <taxon>Nematoda</taxon>
        <taxon>Chromadorea</taxon>
        <taxon>Rhabditida</taxon>
        <taxon>Tylenchina</taxon>
        <taxon>Panagrolaimomorpha</taxon>
        <taxon>Strongyloidoidea</taxon>
        <taxon>Steinernematidae</taxon>
        <taxon>Steinernema</taxon>
    </lineage>
</organism>
<keyword evidence="1" id="KW-0472">Membrane</keyword>
<sequence>MPPPTTPAAPPVDNFTMDDKAWLRAFVVLISIGVIVGILVFIRCYRAKNRSRVRRYDLLSAKQLAPQLVLNSDDSEDDLFVQDDRRQLVPPEPVAASPSPNP</sequence>
<feature type="transmembrane region" description="Helical" evidence="1">
    <location>
        <begin position="21"/>
        <end position="45"/>
    </location>
</feature>
<protein>
    <submittedName>
        <fullName evidence="3">DAG1 domain-containing protein</fullName>
    </submittedName>
</protein>
<dbReference type="Proteomes" id="UP000095287">
    <property type="component" value="Unplaced"/>
</dbReference>
<reference evidence="3" key="1">
    <citation type="submission" date="2016-11" db="UniProtKB">
        <authorList>
            <consortium name="WormBaseParasite"/>
        </authorList>
    </citation>
    <scope>IDENTIFICATION</scope>
</reference>
<dbReference type="WBParaSite" id="L893_g1656.t1">
    <property type="protein sequence ID" value="L893_g1656.t1"/>
    <property type="gene ID" value="L893_g1656"/>
</dbReference>
<keyword evidence="1" id="KW-0812">Transmembrane</keyword>
<evidence type="ECO:0000313" key="3">
    <source>
        <dbReference type="WBParaSite" id="L893_g1656.t1"/>
    </source>
</evidence>
<accession>A0A1I7YHY4</accession>
<evidence type="ECO:0000256" key="1">
    <source>
        <dbReference type="SAM" id="Phobius"/>
    </source>
</evidence>
<name>A0A1I7YHY4_9BILA</name>